<dbReference type="GO" id="GO:0046872">
    <property type="term" value="F:metal ion binding"/>
    <property type="evidence" value="ECO:0007669"/>
    <property type="project" value="UniProtKB-KW"/>
</dbReference>
<evidence type="ECO:0000313" key="7">
    <source>
        <dbReference type="Proteomes" id="UP000743370"/>
    </source>
</evidence>
<dbReference type="Gene3D" id="2.60.120.330">
    <property type="entry name" value="B-lactam Antibiotic, Isopenicillin N Synthase, Chain"/>
    <property type="match status" value="1"/>
</dbReference>
<evidence type="ECO:0000256" key="2">
    <source>
        <dbReference type="ARBA" id="ARBA00023004"/>
    </source>
</evidence>
<dbReference type="InterPro" id="IPR027443">
    <property type="entry name" value="IPNS-like_sf"/>
</dbReference>
<dbReference type="Pfam" id="PF14226">
    <property type="entry name" value="DIOX_N"/>
    <property type="match status" value="1"/>
</dbReference>
<dbReference type="InterPro" id="IPR050231">
    <property type="entry name" value="Iron_ascorbate_oxido_reductase"/>
</dbReference>
<name>A0A8T0K598_PHAAN</name>
<organism evidence="6 7">
    <name type="scientific">Phaseolus angularis</name>
    <name type="common">Azuki bean</name>
    <name type="synonym">Vigna angularis</name>
    <dbReference type="NCBI Taxonomy" id="3914"/>
    <lineage>
        <taxon>Eukaryota</taxon>
        <taxon>Viridiplantae</taxon>
        <taxon>Streptophyta</taxon>
        <taxon>Embryophyta</taxon>
        <taxon>Tracheophyta</taxon>
        <taxon>Spermatophyta</taxon>
        <taxon>Magnoliopsida</taxon>
        <taxon>eudicotyledons</taxon>
        <taxon>Gunneridae</taxon>
        <taxon>Pentapetalae</taxon>
        <taxon>rosids</taxon>
        <taxon>fabids</taxon>
        <taxon>Fabales</taxon>
        <taxon>Fabaceae</taxon>
        <taxon>Papilionoideae</taxon>
        <taxon>50 kb inversion clade</taxon>
        <taxon>NPAAA clade</taxon>
        <taxon>indigoferoid/millettioid clade</taxon>
        <taxon>Phaseoleae</taxon>
        <taxon>Vigna</taxon>
    </lineage>
</organism>
<sequence length="370" mass="42157">MINFYISKLFNNNYSMNNLESYPPVLRHLDPQQHPSPPPPNSDPDEEFQDPDPVPIIDLECLDHEKLEEACENWGLFRLVNHGVPLTLLKELQEVAKELFSLSFEAKENACSDSPVTYFWGTPALTPSGTALTRSPQNMNWVEGFDVPLSQLSNFNPQLPTLESVRPSGLSFGLSVLCSVLVLVMEYEKHLSRIGRRLFEAMAKNLELNMKSTKEYLAEKSGMMRVYRYPNLPDTNVGWGMEAHTDSSVMSILNQGDEVGGLQLLKHHQWLNVKPIPDTLVVNLGDMMQAISNDRYKSVTHRVRINKHKERISLCYFVFPGEEVVIESSKYKPFTYNEFRAQVQEDLKALGHKVGLPRFQHSHNSQVSLL</sequence>
<feature type="region of interest" description="Disordered" evidence="4">
    <location>
        <begin position="25"/>
        <end position="53"/>
    </location>
</feature>
<dbReference type="InterPro" id="IPR044861">
    <property type="entry name" value="IPNS-like_FE2OG_OXY"/>
</dbReference>
<evidence type="ECO:0000256" key="3">
    <source>
        <dbReference type="RuleBase" id="RU003682"/>
    </source>
</evidence>
<keyword evidence="3" id="KW-0560">Oxidoreductase</keyword>
<reference evidence="6 7" key="1">
    <citation type="submission" date="2020-05" db="EMBL/GenBank/DDBJ databases">
        <title>Vigna angularis (adzuki bean) Var. LongXiaoDou No. 4 denovo assembly.</title>
        <authorList>
            <person name="Xiang H."/>
        </authorList>
    </citation>
    <scope>NUCLEOTIDE SEQUENCE [LARGE SCALE GENOMIC DNA]</scope>
    <source>
        <tissue evidence="6">Leaf</tissue>
    </source>
</reference>
<dbReference type="InterPro" id="IPR026992">
    <property type="entry name" value="DIOX_N"/>
</dbReference>
<dbReference type="FunFam" id="2.60.120.330:FF:000054">
    <property type="entry name" value="1-aminocyclopropane-1-carboxylic acid oxidase-like protein"/>
    <property type="match status" value="1"/>
</dbReference>
<dbReference type="SUPFAM" id="SSF51197">
    <property type="entry name" value="Clavaminate synthase-like"/>
    <property type="match status" value="1"/>
</dbReference>
<evidence type="ECO:0000259" key="5">
    <source>
        <dbReference type="PROSITE" id="PS51471"/>
    </source>
</evidence>
<comment type="caution">
    <text evidence="6">The sequence shown here is derived from an EMBL/GenBank/DDBJ whole genome shotgun (WGS) entry which is preliminary data.</text>
</comment>
<dbReference type="InterPro" id="IPR005123">
    <property type="entry name" value="Oxoglu/Fe-dep_dioxygenase_dom"/>
</dbReference>
<evidence type="ECO:0000313" key="6">
    <source>
        <dbReference type="EMBL" id="KAG2394910.1"/>
    </source>
</evidence>
<dbReference type="GO" id="GO:0016491">
    <property type="term" value="F:oxidoreductase activity"/>
    <property type="evidence" value="ECO:0007669"/>
    <property type="project" value="UniProtKB-KW"/>
</dbReference>
<dbReference type="PANTHER" id="PTHR47990">
    <property type="entry name" value="2-OXOGLUTARATE (2OG) AND FE(II)-DEPENDENT OXYGENASE SUPERFAMILY PROTEIN-RELATED"/>
    <property type="match status" value="1"/>
</dbReference>
<accession>A0A8T0K598</accession>
<dbReference type="PROSITE" id="PS51471">
    <property type="entry name" value="FE2OG_OXY"/>
    <property type="match status" value="1"/>
</dbReference>
<dbReference type="Proteomes" id="UP000743370">
    <property type="component" value="Unassembled WGS sequence"/>
</dbReference>
<proteinExistence type="inferred from homology"/>
<evidence type="ECO:0000256" key="1">
    <source>
        <dbReference type="ARBA" id="ARBA00022723"/>
    </source>
</evidence>
<feature type="domain" description="Fe2OG dioxygenase" evidence="5">
    <location>
        <begin position="220"/>
        <end position="320"/>
    </location>
</feature>
<dbReference type="Pfam" id="PF03171">
    <property type="entry name" value="2OG-FeII_Oxy"/>
    <property type="match status" value="1"/>
</dbReference>
<dbReference type="AlphaFoldDB" id="A0A8T0K598"/>
<keyword evidence="2 3" id="KW-0408">Iron</keyword>
<dbReference type="PRINTS" id="PR00682">
    <property type="entry name" value="IPNSYNTHASE"/>
</dbReference>
<keyword evidence="1 3" id="KW-0479">Metal-binding</keyword>
<evidence type="ECO:0000256" key="4">
    <source>
        <dbReference type="SAM" id="MobiDB-lite"/>
    </source>
</evidence>
<comment type="similarity">
    <text evidence="3">Belongs to the iron/ascorbate-dependent oxidoreductase family.</text>
</comment>
<gene>
    <name evidence="6" type="ORF">HKW66_Vig0077150</name>
</gene>
<dbReference type="EMBL" id="JABFOF010000006">
    <property type="protein sequence ID" value="KAG2394910.1"/>
    <property type="molecule type" value="Genomic_DNA"/>
</dbReference>
<protein>
    <submittedName>
        <fullName evidence="6">1-aminocyclopropane-1-carboxylate oxidase-like protein</fullName>
    </submittedName>
</protein>